<keyword evidence="3" id="KW-1185">Reference proteome</keyword>
<gene>
    <name evidence="2" type="ORF">PGT21_000148</name>
</gene>
<evidence type="ECO:0000256" key="1">
    <source>
        <dbReference type="SAM" id="MobiDB-lite"/>
    </source>
</evidence>
<feature type="compositionally biased region" description="Low complexity" evidence="1">
    <location>
        <begin position="44"/>
        <end position="54"/>
    </location>
</feature>
<feature type="compositionally biased region" description="Polar residues" evidence="1">
    <location>
        <begin position="55"/>
        <end position="66"/>
    </location>
</feature>
<dbReference type="AlphaFoldDB" id="A0A5B0N9Y8"/>
<protein>
    <submittedName>
        <fullName evidence="2">Uncharacterized protein</fullName>
    </submittedName>
</protein>
<dbReference type="EMBL" id="VSWC01000114">
    <property type="protein sequence ID" value="KAA1084938.1"/>
    <property type="molecule type" value="Genomic_DNA"/>
</dbReference>
<feature type="compositionally biased region" description="Basic and acidic residues" evidence="1">
    <location>
        <begin position="20"/>
        <end position="29"/>
    </location>
</feature>
<evidence type="ECO:0000313" key="2">
    <source>
        <dbReference type="EMBL" id="KAA1084938.1"/>
    </source>
</evidence>
<organism evidence="2 3">
    <name type="scientific">Puccinia graminis f. sp. tritici</name>
    <dbReference type="NCBI Taxonomy" id="56615"/>
    <lineage>
        <taxon>Eukaryota</taxon>
        <taxon>Fungi</taxon>
        <taxon>Dikarya</taxon>
        <taxon>Basidiomycota</taxon>
        <taxon>Pucciniomycotina</taxon>
        <taxon>Pucciniomycetes</taxon>
        <taxon>Pucciniales</taxon>
        <taxon>Pucciniaceae</taxon>
        <taxon>Puccinia</taxon>
    </lineage>
</organism>
<feature type="compositionally biased region" description="Low complexity" evidence="1">
    <location>
        <begin position="1"/>
        <end position="13"/>
    </location>
</feature>
<sequence length="66" mass="7425">MTTSHPSTSSSHHFGPSHLRQPDHPDHLDLQIQSIDQLLHHSQQEAQQQQQPSATTNPWISDNPSV</sequence>
<comment type="caution">
    <text evidence="2">The sequence shown here is derived from an EMBL/GenBank/DDBJ whole genome shotgun (WGS) entry which is preliminary data.</text>
</comment>
<dbReference type="Proteomes" id="UP000324748">
    <property type="component" value="Unassembled WGS sequence"/>
</dbReference>
<accession>A0A5B0N9Y8</accession>
<reference evidence="2 3" key="1">
    <citation type="submission" date="2019-05" db="EMBL/GenBank/DDBJ databases">
        <title>Emergence of the Ug99 lineage of the wheat stem rust pathogen through somatic hybridization.</title>
        <authorList>
            <person name="Li F."/>
            <person name="Upadhyaya N.M."/>
            <person name="Sperschneider J."/>
            <person name="Matny O."/>
            <person name="Nguyen-Phuc H."/>
            <person name="Mago R."/>
            <person name="Raley C."/>
            <person name="Miller M.E."/>
            <person name="Silverstein K.A.T."/>
            <person name="Henningsen E."/>
            <person name="Hirsch C.D."/>
            <person name="Visser B."/>
            <person name="Pretorius Z.A."/>
            <person name="Steffenson B.J."/>
            <person name="Schwessinger B."/>
            <person name="Dodds P.N."/>
            <person name="Figueroa M."/>
        </authorList>
    </citation>
    <scope>NUCLEOTIDE SEQUENCE [LARGE SCALE GENOMIC DNA]</scope>
    <source>
        <strain evidence="2">21-0</strain>
    </source>
</reference>
<feature type="region of interest" description="Disordered" evidence="1">
    <location>
        <begin position="1"/>
        <end position="66"/>
    </location>
</feature>
<proteinExistence type="predicted"/>
<name>A0A5B0N9Y8_PUCGR</name>
<evidence type="ECO:0000313" key="3">
    <source>
        <dbReference type="Proteomes" id="UP000324748"/>
    </source>
</evidence>